<accession>A0ABS8CBM1</accession>
<dbReference type="Proteomes" id="UP000776983">
    <property type="component" value="Unassembled WGS sequence"/>
</dbReference>
<dbReference type="SUPFAM" id="SSF52540">
    <property type="entry name" value="P-loop containing nucleoside triphosphate hydrolases"/>
    <property type="match status" value="1"/>
</dbReference>
<dbReference type="RefSeq" id="WP_226953560.1">
    <property type="nucleotide sequence ID" value="NZ_JACDXW010000002.1"/>
</dbReference>
<dbReference type="NCBIfam" id="TIGR03623">
    <property type="entry name" value="probable DNA repair protein"/>
    <property type="match status" value="1"/>
</dbReference>
<reference evidence="2 3" key="1">
    <citation type="submission" date="2020-07" db="EMBL/GenBank/DDBJ databases">
        <title>Pusillimonas sp. nov., isolated from poultry manure in Taiwan.</title>
        <authorList>
            <person name="Lin S.-Y."/>
            <person name="Tang Y.-S."/>
            <person name="Young C.-C."/>
        </authorList>
    </citation>
    <scope>NUCLEOTIDE SEQUENCE [LARGE SCALE GENOMIC DNA]</scope>
    <source>
        <strain evidence="2 3">CC-YST705</strain>
    </source>
</reference>
<dbReference type="InterPro" id="IPR011604">
    <property type="entry name" value="PDDEXK-like_dom_sf"/>
</dbReference>
<evidence type="ECO:0000313" key="3">
    <source>
        <dbReference type="Proteomes" id="UP000776983"/>
    </source>
</evidence>
<gene>
    <name evidence="2" type="ORF">H0484_05765</name>
</gene>
<keyword evidence="3" id="KW-1185">Reference proteome</keyword>
<dbReference type="Gene3D" id="3.90.320.10">
    <property type="match status" value="1"/>
</dbReference>
<evidence type="ECO:0000313" key="2">
    <source>
        <dbReference type="EMBL" id="MCB5363259.1"/>
    </source>
</evidence>
<sequence length="882" mass="97503">MKASLIEISLDDLADARLGRVLVLTVNNRHARRLLSHLSSTLGAERPVMAVPDILPFKAWVRQATEQLAFVDGALLAAHRLDAFGARLLWQQVIRESEPEHYLLDIPQAAKLASEADQLMSSWMLSVPDSACTPDYERFAAWREAYRRRLDEADAEDDTLGLERVSEAMARGQLQLDFDTVVLAGFNELSPRLHDMLDTWAASGTRLGRLTEHLEPASSMVRVCAPSPEKEWQWAVQWAYDQLRQDAQGCYAILAPQLESQVPLAHRLLHGKLSEHGFAYNIAVARPLAQWPMVRAAVLWLELMVQSAAGSCTPAAAGQALLAGHCAAHEAEAGARGMLDAQWRHARVLTLMSPDLLHALHEATPRLAQAWSLLQEQLPHEHEIANISQWVIRIKALLSTLGFPGGMSLDSVAHQVLEAFEQALDNLGRQRVVLQNIGFAQAVRALSTLLLQTTFQPQRDLSARLDVLGLLEAEGGRWDGVWVLGLNDEVLPAAPSPNPFIPLVVQRHAGTPRATPERELEWARASYEMLKRSAPILVVSSAAFEGERELRPSPFVARLPLSEIEIPNDEPAVAVMELLIDDQGPILSPGSSTPGGVAVLETQARNPLWAFVRFRLGARQLAAYADPAQQAVRGMFLHSCAELFCTAVRSHQQLLALQQDGGHALSELLQAQIARAAHEHLGHYAPVVRDLECARALGVMTAWAQLEANREPYEIVALEEASVWQHGALNLKLRLDRVDKLASGERVVIDYKTGGARLDPHADWVRRPPLSLQLPFYAAVLGASQNDVSALVLMRLHAKQVAVSGLTDREIGLEGLAQSDSWQEFEGLDWSEIMARWRQDIESLAQAYANGWAANNTRHASDLEYCDVLPMLRLYEEADDDI</sequence>
<dbReference type="InterPro" id="IPR027417">
    <property type="entry name" value="P-loop_NTPase"/>
</dbReference>
<dbReference type="InterPro" id="IPR038726">
    <property type="entry name" value="PDDEXK_AddAB-type"/>
</dbReference>
<comment type="caution">
    <text evidence="2">The sequence shown here is derived from an EMBL/GenBank/DDBJ whole genome shotgun (WGS) entry which is preliminary data.</text>
</comment>
<dbReference type="EMBL" id="JACDXW010000002">
    <property type="protein sequence ID" value="MCB5363259.1"/>
    <property type="molecule type" value="Genomic_DNA"/>
</dbReference>
<dbReference type="Pfam" id="PF12705">
    <property type="entry name" value="PDDEXK_1"/>
    <property type="match status" value="1"/>
</dbReference>
<organism evidence="2 3">
    <name type="scientific">Mesopusillimonas faecipullorum</name>
    <dbReference type="NCBI Taxonomy" id="2755040"/>
    <lineage>
        <taxon>Bacteria</taxon>
        <taxon>Pseudomonadati</taxon>
        <taxon>Pseudomonadota</taxon>
        <taxon>Betaproteobacteria</taxon>
        <taxon>Burkholderiales</taxon>
        <taxon>Alcaligenaceae</taxon>
        <taxon>Mesopusillimonas</taxon>
    </lineage>
</organism>
<feature type="domain" description="PD-(D/E)XK endonuclease-like" evidence="1">
    <location>
        <begin position="599"/>
        <end position="868"/>
    </location>
</feature>
<protein>
    <submittedName>
        <fullName evidence="2">PD-(D/E)XK nuclease family protein</fullName>
    </submittedName>
</protein>
<evidence type="ECO:0000259" key="1">
    <source>
        <dbReference type="Pfam" id="PF12705"/>
    </source>
</evidence>
<dbReference type="InterPro" id="IPR019925">
    <property type="entry name" value="DNA_repair_protein_predicted"/>
</dbReference>
<proteinExistence type="predicted"/>
<name>A0ABS8CBM1_9BURK</name>